<proteinExistence type="predicted"/>
<evidence type="ECO:0000313" key="1">
    <source>
        <dbReference type="EMBL" id="CAD7002166.1"/>
    </source>
</evidence>
<comment type="caution">
    <text evidence="1">The sequence shown here is derived from an EMBL/GenBank/DDBJ whole genome shotgun (WGS) entry which is preliminary data.</text>
</comment>
<reference evidence="1" key="1">
    <citation type="submission" date="2020-11" db="EMBL/GenBank/DDBJ databases">
        <authorList>
            <person name="Whitehead M."/>
        </authorList>
    </citation>
    <scope>NUCLEOTIDE SEQUENCE</scope>
    <source>
        <strain evidence="1">EGII</strain>
    </source>
</reference>
<protein>
    <submittedName>
        <fullName evidence="1">(Mediterranean fruit fly) hypothetical protein</fullName>
    </submittedName>
</protein>
<dbReference type="Proteomes" id="UP000606786">
    <property type="component" value="Unassembled WGS sequence"/>
</dbReference>
<name>A0A811UWY2_CERCA</name>
<dbReference type="EMBL" id="CAJHJT010000023">
    <property type="protein sequence ID" value="CAD7002166.1"/>
    <property type="molecule type" value="Genomic_DNA"/>
</dbReference>
<sequence length="133" mass="14350">MKLDELISQRYRTLESIVDIKGGKSVDFTLPTVLSITKNFDESEEIVIRDKYFSTLQPIVSETTTLVISSNTQPSKASTSGTASKAFNTNIQSTFPVSSSSLGGKNCKSTFLGTAMVHICHLGTTVAARALIQ</sequence>
<accession>A0A811UWY2</accession>
<dbReference type="AlphaFoldDB" id="A0A811UWY2"/>
<gene>
    <name evidence="1" type="ORF">CCAP1982_LOCUS10654</name>
</gene>
<keyword evidence="2" id="KW-1185">Reference proteome</keyword>
<organism evidence="1 2">
    <name type="scientific">Ceratitis capitata</name>
    <name type="common">Mediterranean fruit fly</name>
    <name type="synonym">Tephritis capitata</name>
    <dbReference type="NCBI Taxonomy" id="7213"/>
    <lineage>
        <taxon>Eukaryota</taxon>
        <taxon>Metazoa</taxon>
        <taxon>Ecdysozoa</taxon>
        <taxon>Arthropoda</taxon>
        <taxon>Hexapoda</taxon>
        <taxon>Insecta</taxon>
        <taxon>Pterygota</taxon>
        <taxon>Neoptera</taxon>
        <taxon>Endopterygota</taxon>
        <taxon>Diptera</taxon>
        <taxon>Brachycera</taxon>
        <taxon>Muscomorpha</taxon>
        <taxon>Tephritoidea</taxon>
        <taxon>Tephritidae</taxon>
        <taxon>Ceratitis</taxon>
        <taxon>Ceratitis</taxon>
    </lineage>
</organism>
<evidence type="ECO:0000313" key="2">
    <source>
        <dbReference type="Proteomes" id="UP000606786"/>
    </source>
</evidence>